<evidence type="ECO:0000313" key="1">
    <source>
        <dbReference type="EMBL" id="MDU0369542.1"/>
    </source>
</evidence>
<dbReference type="EMBL" id="JAWDJT010000002">
    <property type="protein sequence ID" value="MDU0369542.1"/>
    <property type="molecule type" value="Genomic_DNA"/>
</dbReference>
<gene>
    <name evidence="1" type="ORF">ROI90_03975</name>
</gene>
<keyword evidence="2" id="KW-1185">Reference proteome</keyword>
<evidence type="ECO:0000313" key="2">
    <source>
        <dbReference type="Proteomes" id="UP001250698"/>
    </source>
</evidence>
<accession>A0ABU3TDU3</accession>
<reference evidence="1 2" key="1">
    <citation type="submission" date="2023-10" db="EMBL/GenBank/DDBJ databases">
        <title>Hymenobacter endophyticus sp. nov., an isolate from the leaf tissues of wheat.</title>
        <authorList>
            <person name="Dai Y."/>
        </authorList>
    </citation>
    <scope>NUCLEOTIDE SEQUENCE [LARGE SCALE GENOMIC DNA]</scope>
    <source>
        <strain evidence="1 2">ZK17L-C2</strain>
    </source>
</reference>
<sequence>MKQPRNNSQTSTLHELVRQLGARTTIVQDTLEKLTQQGHSFTRSTIHSVIRRGYGTPAIINALLETIEQEKAAQRIIQQRIAQLTEQ</sequence>
<evidence type="ECO:0008006" key="3">
    <source>
        <dbReference type="Google" id="ProtNLM"/>
    </source>
</evidence>
<comment type="caution">
    <text evidence="1">The sequence shown here is derived from an EMBL/GenBank/DDBJ whole genome shotgun (WGS) entry which is preliminary data.</text>
</comment>
<name>A0ABU3TDU3_9BACT</name>
<dbReference type="Proteomes" id="UP001250698">
    <property type="component" value="Unassembled WGS sequence"/>
</dbReference>
<organism evidence="1 2">
    <name type="scientific">Hymenobacter endophyticus</name>
    <dbReference type="NCBI Taxonomy" id="3076335"/>
    <lineage>
        <taxon>Bacteria</taxon>
        <taxon>Pseudomonadati</taxon>
        <taxon>Bacteroidota</taxon>
        <taxon>Cytophagia</taxon>
        <taxon>Cytophagales</taxon>
        <taxon>Hymenobacteraceae</taxon>
        <taxon>Hymenobacter</taxon>
    </lineage>
</organism>
<proteinExistence type="predicted"/>
<protein>
    <recommendedName>
        <fullName evidence="3">KfrA N-terminal DNA-binding domain-containing protein</fullName>
    </recommendedName>
</protein>
<dbReference type="RefSeq" id="WP_315997034.1">
    <property type="nucleotide sequence ID" value="NZ_JAWDJT010000002.1"/>
</dbReference>